<evidence type="ECO:0000256" key="3">
    <source>
        <dbReference type="PROSITE-ProRule" id="PRU01091"/>
    </source>
</evidence>
<dbReference type="SMART" id="SM00862">
    <property type="entry name" value="Trans_reg_C"/>
    <property type="match status" value="1"/>
</dbReference>
<dbReference type="InterPro" id="IPR036388">
    <property type="entry name" value="WH-like_DNA-bd_sf"/>
</dbReference>
<evidence type="ECO:0000259" key="5">
    <source>
        <dbReference type="PROSITE" id="PS51755"/>
    </source>
</evidence>
<dbReference type="SMART" id="SM00448">
    <property type="entry name" value="REC"/>
    <property type="match status" value="1"/>
</dbReference>
<dbReference type="SUPFAM" id="SSF52172">
    <property type="entry name" value="CheY-like"/>
    <property type="match status" value="1"/>
</dbReference>
<organism evidence="6 7">
    <name type="scientific">Sphingobium cloacae</name>
    <dbReference type="NCBI Taxonomy" id="120107"/>
    <lineage>
        <taxon>Bacteria</taxon>
        <taxon>Pseudomonadati</taxon>
        <taxon>Pseudomonadota</taxon>
        <taxon>Alphaproteobacteria</taxon>
        <taxon>Sphingomonadales</taxon>
        <taxon>Sphingomonadaceae</taxon>
        <taxon>Sphingobium</taxon>
    </lineage>
</organism>
<proteinExistence type="predicted"/>
<dbReference type="PROSITE" id="PS51755">
    <property type="entry name" value="OMPR_PHOB"/>
    <property type="match status" value="1"/>
</dbReference>
<dbReference type="Gene3D" id="6.10.250.690">
    <property type="match status" value="1"/>
</dbReference>
<evidence type="ECO:0000259" key="4">
    <source>
        <dbReference type="PROSITE" id="PS50110"/>
    </source>
</evidence>
<dbReference type="GO" id="GO:0006355">
    <property type="term" value="P:regulation of DNA-templated transcription"/>
    <property type="evidence" value="ECO:0007669"/>
    <property type="project" value="InterPro"/>
</dbReference>
<evidence type="ECO:0000313" key="6">
    <source>
        <dbReference type="EMBL" id="BAV65676.1"/>
    </source>
</evidence>
<evidence type="ECO:0000313" key="7">
    <source>
        <dbReference type="Proteomes" id="UP000218272"/>
    </source>
</evidence>
<dbReference type="GO" id="GO:0000156">
    <property type="term" value="F:phosphorelay response regulator activity"/>
    <property type="evidence" value="ECO:0007669"/>
    <property type="project" value="TreeGrafter"/>
</dbReference>
<dbReference type="InterPro" id="IPR039420">
    <property type="entry name" value="WalR-like"/>
</dbReference>
<sequence length="235" mass="26476">MASVAKILIVEDDAHIRRLLRTAVQRAGHGVVEATSAREGLSLLDIEKPDVVLLDLGLPDRDGLELIQPMRSRSSATLIVVSAREDTTEKVAALDLGADDYLTKPFDTEELLARIRTAMRHRTPDQETERVIETGDVRIDLAHRRVERAGKDIHLTPKEYGVLAELSRRPDRVVSHAQLLRAVWGAAQEDRVDYLRIAVRGLRQKLETDPSRPRLIVNELAVGYRLRVRSPEERP</sequence>
<keyword evidence="1 3" id="KW-0238">DNA-binding</keyword>
<protein>
    <submittedName>
        <fullName evidence="6">DNA-binding response regulator</fullName>
    </submittedName>
</protein>
<dbReference type="Proteomes" id="UP000218272">
    <property type="component" value="Chromosome SCLO_1"/>
</dbReference>
<reference evidence="6 7" key="1">
    <citation type="submission" date="2016-10" db="EMBL/GenBank/DDBJ databases">
        <title>Complete Genome Sequence of the Nonylphenol-Degrading Bacterium Sphingobium cloacae JCM 10874T.</title>
        <authorList>
            <person name="Ootsuka M."/>
            <person name="Nishizawa T."/>
            <person name="Ohta H."/>
        </authorList>
    </citation>
    <scope>NUCLEOTIDE SEQUENCE [LARGE SCALE GENOMIC DNA]</scope>
    <source>
        <strain evidence="6 7">JCM 10874</strain>
    </source>
</reference>
<feature type="modified residue" description="4-aspartylphosphate" evidence="2">
    <location>
        <position position="55"/>
    </location>
</feature>
<accession>A0A1E1F580</accession>
<dbReference type="Gene3D" id="3.40.50.2300">
    <property type="match status" value="1"/>
</dbReference>
<dbReference type="GO" id="GO:0032993">
    <property type="term" value="C:protein-DNA complex"/>
    <property type="evidence" value="ECO:0007669"/>
    <property type="project" value="TreeGrafter"/>
</dbReference>
<feature type="DNA-binding region" description="OmpR/PhoB-type" evidence="3">
    <location>
        <begin position="129"/>
        <end position="228"/>
    </location>
</feature>
<dbReference type="InterPro" id="IPR001867">
    <property type="entry name" value="OmpR/PhoB-type_DNA-bd"/>
</dbReference>
<dbReference type="OrthoDB" id="9802426at2"/>
<feature type="domain" description="Response regulatory" evidence="4">
    <location>
        <begin position="6"/>
        <end position="119"/>
    </location>
</feature>
<dbReference type="CDD" id="cd00383">
    <property type="entry name" value="trans_reg_C"/>
    <property type="match status" value="1"/>
</dbReference>
<evidence type="ECO:0000256" key="1">
    <source>
        <dbReference type="ARBA" id="ARBA00023125"/>
    </source>
</evidence>
<dbReference type="AlphaFoldDB" id="A0A1E1F580"/>
<dbReference type="InterPro" id="IPR011006">
    <property type="entry name" value="CheY-like_superfamily"/>
</dbReference>
<dbReference type="Gene3D" id="1.10.10.10">
    <property type="entry name" value="Winged helix-like DNA-binding domain superfamily/Winged helix DNA-binding domain"/>
    <property type="match status" value="1"/>
</dbReference>
<dbReference type="PANTHER" id="PTHR48111:SF50">
    <property type="entry name" value="KDP OPERON TRANSCRIPTIONAL REGULATORY PROTEIN KDPE"/>
    <property type="match status" value="1"/>
</dbReference>
<keyword evidence="2" id="KW-0597">Phosphoprotein</keyword>
<dbReference type="EMBL" id="AP017655">
    <property type="protein sequence ID" value="BAV65676.1"/>
    <property type="molecule type" value="Genomic_DNA"/>
</dbReference>
<dbReference type="PROSITE" id="PS50110">
    <property type="entry name" value="RESPONSE_REGULATORY"/>
    <property type="match status" value="1"/>
</dbReference>
<feature type="domain" description="OmpR/PhoB-type" evidence="5">
    <location>
        <begin position="129"/>
        <end position="228"/>
    </location>
</feature>
<dbReference type="GO" id="GO:0000976">
    <property type="term" value="F:transcription cis-regulatory region binding"/>
    <property type="evidence" value="ECO:0007669"/>
    <property type="project" value="TreeGrafter"/>
</dbReference>
<dbReference type="Pfam" id="PF00486">
    <property type="entry name" value="Trans_reg_C"/>
    <property type="match status" value="1"/>
</dbReference>
<keyword evidence="7" id="KW-1185">Reference proteome</keyword>
<dbReference type="GO" id="GO:0005829">
    <property type="term" value="C:cytosol"/>
    <property type="evidence" value="ECO:0007669"/>
    <property type="project" value="TreeGrafter"/>
</dbReference>
<dbReference type="RefSeq" id="WP_066521216.1">
    <property type="nucleotide sequence ID" value="NZ_AP017655.1"/>
</dbReference>
<dbReference type="Pfam" id="PF00072">
    <property type="entry name" value="Response_reg"/>
    <property type="match status" value="1"/>
</dbReference>
<evidence type="ECO:0000256" key="2">
    <source>
        <dbReference type="PROSITE-ProRule" id="PRU00169"/>
    </source>
</evidence>
<gene>
    <name evidence="6" type="ORF">SCLO_1026360</name>
</gene>
<name>A0A1E1F580_9SPHN</name>
<dbReference type="PANTHER" id="PTHR48111">
    <property type="entry name" value="REGULATOR OF RPOS"/>
    <property type="match status" value="1"/>
</dbReference>
<dbReference type="KEGG" id="sclo:SCLO_1026360"/>
<dbReference type="InterPro" id="IPR001789">
    <property type="entry name" value="Sig_transdc_resp-reg_receiver"/>
</dbReference>